<dbReference type="EMBL" id="DF977526">
    <property type="protein sequence ID" value="GAP92528.2"/>
    <property type="molecule type" value="Genomic_DNA"/>
</dbReference>
<evidence type="ECO:0000313" key="3">
    <source>
        <dbReference type="EMBL" id="GAP92528.2"/>
    </source>
</evidence>
<dbReference type="InterPro" id="IPR010730">
    <property type="entry name" value="HET"/>
</dbReference>
<dbReference type="OMA" id="NDHESAN"/>
<keyword evidence="4" id="KW-1185">Reference proteome</keyword>
<feature type="domain" description="Heterokaryon incompatibility" evidence="2">
    <location>
        <begin position="240"/>
        <end position="391"/>
    </location>
</feature>
<dbReference type="OrthoDB" id="8300194at2759"/>
<dbReference type="PANTHER" id="PTHR33112:SF13">
    <property type="entry name" value="HETEROKARYON INCOMPATIBILITY DOMAIN-CONTAINING PROTEIN"/>
    <property type="match status" value="1"/>
</dbReference>
<gene>
    <name evidence="3" type="ORF">SAMD00023353_8100410</name>
</gene>
<evidence type="ECO:0000256" key="1">
    <source>
        <dbReference type="SAM" id="MobiDB-lite"/>
    </source>
</evidence>
<organism evidence="3">
    <name type="scientific">Rosellinia necatrix</name>
    <name type="common">White root-rot fungus</name>
    <dbReference type="NCBI Taxonomy" id="77044"/>
    <lineage>
        <taxon>Eukaryota</taxon>
        <taxon>Fungi</taxon>
        <taxon>Dikarya</taxon>
        <taxon>Ascomycota</taxon>
        <taxon>Pezizomycotina</taxon>
        <taxon>Sordariomycetes</taxon>
        <taxon>Xylariomycetidae</taxon>
        <taxon>Xylariales</taxon>
        <taxon>Xylariaceae</taxon>
        <taxon>Rosellinia</taxon>
    </lineage>
</organism>
<dbReference type="Pfam" id="PF06985">
    <property type="entry name" value="HET"/>
    <property type="match status" value="1"/>
</dbReference>
<dbReference type="AlphaFoldDB" id="A0A1W2TV66"/>
<dbReference type="PANTHER" id="PTHR33112">
    <property type="entry name" value="DOMAIN PROTEIN, PUTATIVE-RELATED"/>
    <property type="match status" value="1"/>
</dbReference>
<sequence length="593" mass="66569">MGTADLIARFLHIVTTNPPPQRSVKNNHDVIVLPERWNWLHELGPLLRLRRPCPGCGWDGNPAHLLRVAEPHWDADESPRGYLFNRVSEPAPCVSCDIAIRFRDLCVADRPVLAGWDLDRWINQERPCLVFRDPAMAEDDDEWDIFTTRDAVAVGAGDEGQRSEPLSGLPRGELIPETTEADISLDWARGLLSHCVTSHEGCQSRRAGGFLPTRLLHVGSGAGDAVRLVDSMTLSKDTLYVALSHCWGLKPIRCMTVRANIEAQKREIVWSSLPATFRDVVLFSRRLGVQFVWIDSMCIIQRDRDDWLREAGRMMHVYQHAYLTIGAAHAVDSTKGLFSRWKRKGQLKLGKIRHGSQEYSLYAQLSLEDTTNPYLVYRTEPLFKRAWTFQERIISPRILYFTGRELVWECYQTTSCQCGFHCSGTENVQSLKMTFFEYLPQRMIPGPQNNDHESANLSIISADTSPPDDSNDLRFKLDKSWRRMVGFYSSLALTNATDKLLAIGALAEYVKAARQDESYLAGLWSRSLHADLLWRSTSPGSGRPGVGSLAAGGGDSPVPRRRVHCPAEGRYGRGRFPAVGVCPIAPAEATQVT</sequence>
<protein>
    <submittedName>
        <fullName evidence="3">Putative heterokaryon incompatibility protein</fullName>
    </submittedName>
</protein>
<reference evidence="3" key="1">
    <citation type="submission" date="2016-03" db="EMBL/GenBank/DDBJ databases">
        <title>Draft genome sequence of Rosellinia necatrix.</title>
        <authorList>
            <person name="Kanematsu S."/>
        </authorList>
    </citation>
    <scope>NUCLEOTIDE SEQUENCE [LARGE SCALE GENOMIC DNA]</scope>
    <source>
        <strain evidence="3">W97</strain>
    </source>
</reference>
<proteinExistence type="predicted"/>
<dbReference type="Proteomes" id="UP000054516">
    <property type="component" value="Unassembled WGS sequence"/>
</dbReference>
<accession>A0A1W2TV66</accession>
<evidence type="ECO:0000259" key="2">
    <source>
        <dbReference type="Pfam" id="PF06985"/>
    </source>
</evidence>
<name>A0A1W2TV66_ROSNE</name>
<evidence type="ECO:0000313" key="4">
    <source>
        <dbReference type="Proteomes" id="UP000054516"/>
    </source>
</evidence>
<feature type="compositionally biased region" description="Gly residues" evidence="1">
    <location>
        <begin position="542"/>
        <end position="555"/>
    </location>
</feature>
<feature type="region of interest" description="Disordered" evidence="1">
    <location>
        <begin position="539"/>
        <end position="560"/>
    </location>
</feature>
<dbReference type="STRING" id="77044.A0A1W2TV66"/>